<protein>
    <submittedName>
        <fullName evidence="1">Uncharacterized protein</fullName>
    </submittedName>
</protein>
<dbReference type="EMBL" id="UGRU01000001">
    <property type="protein sequence ID" value="SUA45625.1"/>
    <property type="molecule type" value="Genomic_DNA"/>
</dbReference>
<proteinExistence type="predicted"/>
<organism evidence="1 2">
    <name type="scientific">Nocardia africana</name>
    <dbReference type="NCBI Taxonomy" id="134964"/>
    <lineage>
        <taxon>Bacteria</taxon>
        <taxon>Bacillati</taxon>
        <taxon>Actinomycetota</taxon>
        <taxon>Actinomycetes</taxon>
        <taxon>Mycobacteriales</taxon>
        <taxon>Nocardiaceae</taxon>
        <taxon>Nocardia</taxon>
    </lineage>
</organism>
<sequence>MRLVVPPRETHVALIGVGNVGVALSLIAELRRAGLTLEAAELMTRAGIHLVCKHCALRAPLAADPAFYLLEEV</sequence>
<name>A0A378WYF2_9NOCA</name>
<dbReference type="AlphaFoldDB" id="A0A378WYF2"/>
<accession>A0A378WYF2</accession>
<evidence type="ECO:0000313" key="1">
    <source>
        <dbReference type="EMBL" id="SUA45625.1"/>
    </source>
</evidence>
<dbReference type="Proteomes" id="UP000255082">
    <property type="component" value="Unassembled WGS sequence"/>
</dbReference>
<gene>
    <name evidence="1" type="ORF">NCTC13184_04149</name>
</gene>
<dbReference type="Gene3D" id="3.30.70.2190">
    <property type="match status" value="1"/>
</dbReference>
<evidence type="ECO:0000313" key="2">
    <source>
        <dbReference type="Proteomes" id="UP000255082"/>
    </source>
</evidence>
<reference evidence="1 2" key="1">
    <citation type="submission" date="2018-06" db="EMBL/GenBank/DDBJ databases">
        <authorList>
            <consortium name="Pathogen Informatics"/>
            <person name="Doyle S."/>
        </authorList>
    </citation>
    <scope>NUCLEOTIDE SEQUENCE [LARGE SCALE GENOMIC DNA]</scope>
    <source>
        <strain evidence="1 2">NCTC13184</strain>
    </source>
</reference>